<gene>
    <name evidence="2" type="ORF">DIS24_g2924</name>
</gene>
<evidence type="ECO:0000313" key="3">
    <source>
        <dbReference type="Proteomes" id="UP001175001"/>
    </source>
</evidence>
<sequence>MFCTTLRRRKSFSTAIPALTANPGLNLREDRLDTHDLAIPLPRQGSADTTRTLRILLLSPTCTAPCALPTTLARIQHFAVLNCGLDSIIIFLLNSDTPTTHMNTSQPDSHQQQQQQQQSTSGLHAYTHLSATLLTDPSLSSIPLLPLTSTSALSPLLKTYIRTNSAGRAARQVQERRQPDDAFNTAFDLLPQCTAAGAAVAPLSRDALFRLTDLFGSLRELSDVAVRHEQGDERVSEKVKRMMWLLGEQTTSDVLEFWVDEWVAD</sequence>
<dbReference type="AlphaFoldDB" id="A0AA40D2S6"/>
<dbReference type="EMBL" id="JAUJDW010000009">
    <property type="protein sequence ID" value="KAK0660920.1"/>
    <property type="molecule type" value="Genomic_DNA"/>
</dbReference>
<name>A0AA40D2S6_9PEZI</name>
<feature type="compositionally biased region" description="Polar residues" evidence="1">
    <location>
        <begin position="100"/>
        <end position="110"/>
    </location>
</feature>
<organism evidence="2 3">
    <name type="scientific">Lasiodiplodia hormozganensis</name>
    <dbReference type="NCBI Taxonomy" id="869390"/>
    <lineage>
        <taxon>Eukaryota</taxon>
        <taxon>Fungi</taxon>
        <taxon>Dikarya</taxon>
        <taxon>Ascomycota</taxon>
        <taxon>Pezizomycotina</taxon>
        <taxon>Dothideomycetes</taxon>
        <taxon>Dothideomycetes incertae sedis</taxon>
        <taxon>Botryosphaeriales</taxon>
        <taxon>Botryosphaeriaceae</taxon>
        <taxon>Lasiodiplodia</taxon>
    </lineage>
</organism>
<reference evidence="2" key="1">
    <citation type="submission" date="2023-06" db="EMBL/GenBank/DDBJ databases">
        <title>Multi-omics analyses reveal the molecular pathogenesis toolkit of Lasiodiplodia hormozganensis, a cross-kingdom pathogen.</title>
        <authorList>
            <person name="Felix C."/>
            <person name="Meneses R."/>
            <person name="Goncalves M.F.M."/>
            <person name="Tilleman L."/>
            <person name="Duarte A.S."/>
            <person name="Jorrin-Novo J.V."/>
            <person name="Van De Peer Y."/>
            <person name="Deforce D."/>
            <person name="Van Nieuwerburgh F."/>
            <person name="Esteves A.C."/>
            <person name="Alves A."/>
        </authorList>
    </citation>
    <scope>NUCLEOTIDE SEQUENCE</scope>
    <source>
        <strain evidence="2">CBS 339.90</strain>
    </source>
</reference>
<evidence type="ECO:0000313" key="2">
    <source>
        <dbReference type="EMBL" id="KAK0660920.1"/>
    </source>
</evidence>
<protein>
    <submittedName>
        <fullName evidence="2">Uncharacterized protein</fullName>
    </submittedName>
</protein>
<evidence type="ECO:0000256" key="1">
    <source>
        <dbReference type="SAM" id="MobiDB-lite"/>
    </source>
</evidence>
<proteinExistence type="predicted"/>
<feature type="region of interest" description="Disordered" evidence="1">
    <location>
        <begin position="100"/>
        <end position="122"/>
    </location>
</feature>
<dbReference type="Proteomes" id="UP001175001">
    <property type="component" value="Unassembled WGS sequence"/>
</dbReference>
<keyword evidence="3" id="KW-1185">Reference proteome</keyword>
<comment type="caution">
    <text evidence="2">The sequence shown here is derived from an EMBL/GenBank/DDBJ whole genome shotgun (WGS) entry which is preliminary data.</text>
</comment>
<accession>A0AA40D2S6</accession>